<reference evidence="3 4" key="1">
    <citation type="submission" date="2018-07" db="EMBL/GenBank/DDBJ databases">
        <title>Genome sequence of Roseomonas fauriae ATCC 49958.</title>
        <authorList>
            <person name="Sant'Anna F.H."/>
            <person name="Baldani J.I."/>
            <person name="Zilli J.E."/>
            <person name="Reis V.M."/>
            <person name="Hartmann A."/>
            <person name="Cruz L."/>
            <person name="de Souza E.M."/>
            <person name="de Oliveira Pedrosa F."/>
            <person name="Passaglia L.M.P."/>
        </authorList>
    </citation>
    <scope>NUCLEOTIDE SEQUENCE [LARGE SCALE GENOMIC DNA]</scope>
    <source>
        <strain evidence="3 4">ATCC 49958</strain>
    </source>
</reference>
<dbReference type="PANTHER" id="PTHR34605:SF4">
    <property type="entry name" value="DNA ADENINE METHYLTRANSFERASE"/>
    <property type="match status" value="1"/>
</dbReference>
<protein>
    <recommendedName>
        <fullName evidence="2">Tyr recombinase domain-containing protein</fullName>
    </recommendedName>
</protein>
<dbReference type="InterPro" id="IPR013762">
    <property type="entry name" value="Integrase-like_cat_sf"/>
</dbReference>
<organism evidence="3 4">
    <name type="scientific">Azospirillum brasilense</name>
    <dbReference type="NCBI Taxonomy" id="192"/>
    <lineage>
        <taxon>Bacteria</taxon>
        <taxon>Pseudomonadati</taxon>
        <taxon>Pseudomonadota</taxon>
        <taxon>Alphaproteobacteria</taxon>
        <taxon>Rhodospirillales</taxon>
        <taxon>Azospirillaceae</taxon>
        <taxon>Azospirillum</taxon>
    </lineage>
</organism>
<dbReference type="GO" id="GO:0006310">
    <property type="term" value="P:DNA recombination"/>
    <property type="evidence" value="ECO:0007669"/>
    <property type="project" value="UniProtKB-KW"/>
</dbReference>
<keyword evidence="1" id="KW-0233">DNA recombination</keyword>
<dbReference type="PANTHER" id="PTHR34605">
    <property type="entry name" value="PHAGE_INTEGRASE DOMAIN-CONTAINING PROTEIN"/>
    <property type="match status" value="1"/>
</dbReference>
<comment type="caution">
    <text evidence="3">The sequence shown here is derived from an EMBL/GenBank/DDBJ whole genome shotgun (WGS) entry which is preliminary data.</text>
</comment>
<dbReference type="PROSITE" id="PS51898">
    <property type="entry name" value="TYR_RECOMBINASE"/>
    <property type="match status" value="1"/>
</dbReference>
<dbReference type="GO" id="GO:0015074">
    <property type="term" value="P:DNA integration"/>
    <property type="evidence" value="ECO:0007669"/>
    <property type="project" value="InterPro"/>
</dbReference>
<sequence>MLGRRQKQARAFKAYERRHLIESVEERLLGLRQMRDLTMTLVAYDSMARRSELVAVRVEDITASGDTGVLLIRKSKTDQEGQGSKRFLGPDTIAVLQEWLRRAGIAEGFVFRAVRRGGKKNPHGHVSADPEKHVTPLEWARAVRRMAELAGVRDPETYSGHSTRVGAAQDQREQGIEVGKIMASGGWKSMTMVARYTEDSAVAEGGMADLARRQGRRSIRLR</sequence>
<dbReference type="Gene3D" id="1.10.443.10">
    <property type="entry name" value="Intergrase catalytic core"/>
    <property type="match status" value="1"/>
</dbReference>
<name>A0A6L3ARH4_AZOBR</name>
<dbReference type="InterPro" id="IPR011010">
    <property type="entry name" value="DNA_brk_join_enz"/>
</dbReference>
<evidence type="ECO:0000259" key="2">
    <source>
        <dbReference type="PROSITE" id="PS51898"/>
    </source>
</evidence>
<gene>
    <name evidence="3" type="ORF">DS837_30420</name>
</gene>
<dbReference type="RefSeq" id="WP_149168195.1">
    <property type="nucleotide sequence ID" value="NZ_QOKV01000041.1"/>
</dbReference>
<dbReference type="SUPFAM" id="SSF56349">
    <property type="entry name" value="DNA breaking-rejoining enzymes"/>
    <property type="match status" value="1"/>
</dbReference>
<evidence type="ECO:0000313" key="3">
    <source>
        <dbReference type="EMBL" id="KAA0676746.1"/>
    </source>
</evidence>
<evidence type="ECO:0000313" key="4">
    <source>
        <dbReference type="Proteomes" id="UP000476837"/>
    </source>
</evidence>
<accession>A0A6L3ARH4</accession>
<dbReference type="GO" id="GO:0003677">
    <property type="term" value="F:DNA binding"/>
    <property type="evidence" value="ECO:0007669"/>
    <property type="project" value="InterPro"/>
</dbReference>
<evidence type="ECO:0000256" key="1">
    <source>
        <dbReference type="ARBA" id="ARBA00023172"/>
    </source>
</evidence>
<proteinExistence type="predicted"/>
<dbReference type="Pfam" id="PF00589">
    <property type="entry name" value="Phage_integrase"/>
    <property type="match status" value="1"/>
</dbReference>
<dbReference type="Proteomes" id="UP000476837">
    <property type="component" value="Unassembled WGS sequence"/>
</dbReference>
<dbReference type="AlphaFoldDB" id="A0A6L3ARH4"/>
<feature type="domain" description="Tyr recombinase" evidence="2">
    <location>
        <begin position="7"/>
        <end position="212"/>
    </location>
</feature>
<dbReference type="InterPro" id="IPR052925">
    <property type="entry name" value="Phage_Integrase-like_Recomb"/>
</dbReference>
<dbReference type="EMBL" id="QOKV01000041">
    <property type="protein sequence ID" value="KAA0676746.1"/>
    <property type="molecule type" value="Genomic_DNA"/>
</dbReference>
<dbReference type="InterPro" id="IPR002104">
    <property type="entry name" value="Integrase_catalytic"/>
</dbReference>